<dbReference type="RefSeq" id="WP_082180298.1">
    <property type="nucleotide sequence ID" value="NZ_PEDM01000015.1"/>
</dbReference>
<comment type="caution">
    <text evidence="2">The sequence shown here is derived from an EMBL/GenBank/DDBJ whole genome shotgun (WGS) entry which is preliminary data.</text>
</comment>
<evidence type="ECO:0008006" key="4">
    <source>
        <dbReference type="Google" id="ProtNLM"/>
    </source>
</evidence>
<feature type="transmembrane region" description="Helical" evidence="1">
    <location>
        <begin position="54"/>
        <end position="72"/>
    </location>
</feature>
<dbReference type="InterPro" id="IPR025418">
    <property type="entry name" value="YrhC-like"/>
</dbReference>
<dbReference type="AlphaFoldDB" id="A0A2G5RPS5"/>
<keyword evidence="1" id="KW-0812">Transmembrane</keyword>
<proteinExistence type="predicted"/>
<keyword evidence="1" id="KW-1133">Transmembrane helix</keyword>
<sequence>MKEGRGTVILDEQKRNWLGKARDYKAYSLVLFALSAFLYVGTLIPNAIDEAKRPLVLGAVFMLMLASIFFSYRSNIYARKIEEEA</sequence>
<gene>
    <name evidence="2" type="ORF">CS060_08445</name>
</gene>
<protein>
    <recommendedName>
        <fullName evidence="4">YrhC-like protein</fullName>
    </recommendedName>
</protein>
<organism evidence="2 3">
    <name type="scientific">Anoxybacillus flavithermus</name>
    <dbReference type="NCBI Taxonomy" id="33934"/>
    <lineage>
        <taxon>Bacteria</taxon>
        <taxon>Bacillati</taxon>
        <taxon>Bacillota</taxon>
        <taxon>Bacilli</taxon>
        <taxon>Bacillales</taxon>
        <taxon>Anoxybacillaceae</taxon>
        <taxon>Anoxybacillus</taxon>
    </lineage>
</organism>
<keyword evidence="1" id="KW-0472">Membrane</keyword>
<dbReference type="Proteomes" id="UP000230559">
    <property type="component" value="Unassembled WGS sequence"/>
</dbReference>
<reference evidence="2 3" key="1">
    <citation type="submission" date="2017-10" db="EMBL/GenBank/DDBJ databases">
        <title>Draft genome sequence of Anoxybacillus flavithermus KU2-6-11 from caldera Uzon (Russia:Kamchtka).</title>
        <authorList>
            <person name="Korzhuk A.V."/>
            <person name="Rozanov A.S."/>
            <person name="Bryanskaya A.V."/>
            <person name="Peltek S.E."/>
        </authorList>
    </citation>
    <scope>NUCLEOTIDE SEQUENCE [LARGE SCALE GENOMIC DNA]</scope>
    <source>
        <strain evidence="2 3">KU2-6_11</strain>
    </source>
</reference>
<evidence type="ECO:0000313" key="3">
    <source>
        <dbReference type="Proteomes" id="UP000230559"/>
    </source>
</evidence>
<feature type="transmembrane region" description="Helical" evidence="1">
    <location>
        <begin position="24"/>
        <end position="48"/>
    </location>
</feature>
<dbReference type="Pfam" id="PF14143">
    <property type="entry name" value="YrhC"/>
    <property type="match status" value="1"/>
</dbReference>
<evidence type="ECO:0000313" key="2">
    <source>
        <dbReference type="EMBL" id="PIC04755.1"/>
    </source>
</evidence>
<name>A0A2G5RPS5_9BACL</name>
<evidence type="ECO:0000256" key="1">
    <source>
        <dbReference type="SAM" id="Phobius"/>
    </source>
</evidence>
<accession>A0A2G5RPS5</accession>
<dbReference type="EMBL" id="PEDM01000015">
    <property type="protein sequence ID" value="PIC04755.1"/>
    <property type="molecule type" value="Genomic_DNA"/>
</dbReference>